<dbReference type="Proteomes" id="UP000181860">
    <property type="component" value="Unassembled WGS sequence"/>
</dbReference>
<keyword evidence="5" id="KW-1185">Reference proteome</keyword>
<dbReference type="EMBL" id="FMXC01000007">
    <property type="protein sequence ID" value="SDA49484.1"/>
    <property type="molecule type" value="Genomic_DNA"/>
</dbReference>
<evidence type="ECO:0000313" key="4">
    <source>
        <dbReference type="EMBL" id="WGO86241.1"/>
    </source>
</evidence>
<dbReference type="AlphaFoldDB" id="A0AAX3UEV6"/>
<proteinExistence type="predicted"/>
<evidence type="ECO:0000313" key="3">
    <source>
        <dbReference type="EMBL" id="SDA49484.1"/>
    </source>
</evidence>
<feature type="domain" description="Mucin binding" evidence="1">
    <location>
        <begin position="10"/>
        <end position="83"/>
    </location>
</feature>
<evidence type="ECO:0000313" key="5">
    <source>
        <dbReference type="Proteomes" id="UP000181860"/>
    </source>
</evidence>
<reference evidence="4" key="2">
    <citation type="journal article" date="2022" name="Food Funct.">
        <title>Lactobacillus kefiranofaciens ZW18 from Kefir enhances the anti-tumor effect of anti-programmed cell death 1 (PD-1) immunotherapy by modulating the gut microbiota.</title>
        <authorList>
            <person name="Zhao J."/>
            <person name="Wang Y."/>
            <person name="Wang J."/>
            <person name="Lv M."/>
            <person name="Zhou C."/>
            <person name="Jia L."/>
            <person name="Geng W."/>
        </authorList>
    </citation>
    <scope>NUCLEOTIDE SEQUENCE</scope>
    <source>
        <strain evidence="4">ZW18</strain>
    </source>
</reference>
<dbReference type="Gene3D" id="3.10.20.470">
    <property type="match status" value="1"/>
</dbReference>
<dbReference type="Gene3D" id="2.60.40.4300">
    <property type="match status" value="1"/>
</dbReference>
<protein>
    <recommendedName>
        <fullName evidence="7">Mucus binding protein</fullName>
    </recommendedName>
</protein>
<dbReference type="Pfam" id="PF17966">
    <property type="entry name" value="Muc_B2"/>
    <property type="match status" value="1"/>
</dbReference>
<evidence type="ECO:0000313" key="6">
    <source>
        <dbReference type="Proteomes" id="UP001242513"/>
    </source>
</evidence>
<accession>A0AAX3UEV6</accession>
<evidence type="ECO:0000259" key="1">
    <source>
        <dbReference type="Pfam" id="PF17965"/>
    </source>
</evidence>
<name>A0AAX3UEV6_9LACO</name>
<feature type="domain" description="Mub B2-like" evidence="2">
    <location>
        <begin position="98"/>
        <end position="193"/>
    </location>
</feature>
<dbReference type="RefSeq" id="WP_013854242.1">
    <property type="nucleotide sequence ID" value="NZ_CP061341.1"/>
</dbReference>
<dbReference type="InterPro" id="IPR041558">
    <property type="entry name" value="MucBP_2"/>
</dbReference>
<organism evidence="4 6">
    <name type="scientific">Lactobacillus kefiranofaciens</name>
    <dbReference type="NCBI Taxonomy" id="267818"/>
    <lineage>
        <taxon>Bacteria</taxon>
        <taxon>Bacillati</taxon>
        <taxon>Bacillota</taxon>
        <taxon>Bacilli</taxon>
        <taxon>Lactobacillales</taxon>
        <taxon>Lactobacillaceae</taxon>
        <taxon>Lactobacillus</taxon>
    </lineage>
</organism>
<reference evidence="3 5" key="1">
    <citation type="submission" date="2016-10" db="EMBL/GenBank/DDBJ databases">
        <authorList>
            <person name="Varghese N."/>
            <person name="Submissions S."/>
        </authorList>
    </citation>
    <scope>NUCLEOTIDE SEQUENCE [LARGE SCALE GENOMIC DNA]</scope>
    <source>
        <strain evidence="3 5">ATCC 43761</strain>
    </source>
</reference>
<dbReference type="EMBL" id="CP123735">
    <property type="protein sequence ID" value="WGO86241.1"/>
    <property type="molecule type" value="Genomic_DNA"/>
</dbReference>
<dbReference type="InterPro" id="IPR041495">
    <property type="entry name" value="Mub_B2"/>
</dbReference>
<dbReference type="Pfam" id="PF17965">
    <property type="entry name" value="MucBP_2"/>
    <property type="match status" value="1"/>
</dbReference>
<evidence type="ECO:0000259" key="2">
    <source>
        <dbReference type="Pfam" id="PF17966"/>
    </source>
</evidence>
<gene>
    <name evidence="4" type="ORF">QEJ78_01785</name>
    <name evidence="3" type="ORF">SAMN02983011_00893</name>
</gene>
<sequence>MSLFKKERNKAIVNFIDIDNGSAQLASSGELNGEAGQRIVYDSQAQINSLEQQGYVLEKNNFNPNGETPFFGKQTEYVISFKHQKIAITHPDEKSGITSADLKKVGQQIVHYDGAANRTPQDSVNQVVFRRTVLVDRVTGQKKMQPWQPAEQNFLMVSTPEIPGYIAQHAYVGGESVTPLDCNRNYEVTYEINHAPSSNQQKVEIK</sequence>
<dbReference type="GeneID" id="72687079"/>
<reference evidence="4" key="3">
    <citation type="submission" date="2023-04" db="EMBL/GenBank/DDBJ databases">
        <authorList>
            <person name="Wang Y."/>
        </authorList>
    </citation>
    <scope>NUCLEOTIDE SEQUENCE</scope>
    <source>
        <strain evidence="4">ZW18</strain>
    </source>
</reference>
<dbReference type="Proteomes" id="UP001242513">
    <property type="component" value="Chromosome"/>
</dbReference>
<evidence type="ECO:0008006" key="7">
    <source>
        <dbReference type="Google" id="ProtNLM"/>
    </source>
</evidence>